<dbReference type="InterPro" id="IPR037042">
    <property type="entry name" value="YdaT-like_sf"/>
</dbReference>
<sequence length="202" mass="21681">MKSLRVVPQQTLISALREKVLAWRQGEGLTIEAVAIEIVKHYYDNRYNAMLDIEFQTGEGGDAYRAARTNADRISRWLDDVGKTNVLLPANLVPVVMGALPMRWRLAFAADLLAPLGLEVSIAKTSAVEASLSCLLASLAKESGEGIAAFGQLLERTNPAALQEALIELEEGGAAMAKAKAMVLQLLEASKCQDNANSKSAG</sequence>
<name>A0A1W0CDK4_9NEIS</name>
<comment type="caution">
    <text evidence="1">The sequence shown here is derived from an EMBL/GenBank/DDBJ whole genome shotgun (WGS) entry which is preliminary data.</text>
</comment>
<reference evidence="1 2" key="1">
    <citation type="submission" date="2017-02" db="EMBL/GenBank/DDBJ databases">
        <title>Chromobacterium haemolyticum H5244.</title>
        <authorList>
            <person name="Gulvik C.A."/>
        </authorList>
    </citation>
    <scope>NUCLEOTIDE SEQUENCE [LARGE SCALE GENOMIC DNA]</scope>
    <source>
        <strain evidence="1 2">H5244</strain>
    </source>
</reference>
<organism evidence="1 2">
    <name type="scientific">Chromobacterium haemolyticum</name>
    <dbReference type="NCBI Taxonomy" id="394935"/>
    <lineage>
        <taxon>Bacteria</taxon>
        <taxon>Pseudomonadati</taxon>
        <taxon>Pseudomonadota</taxon>
        <taxon>Betaproteobacteria</taxon>
        <taxon>Neisseriales</taxon>
        <taxon>Chromobacteriaceae</taxon>
        <taxon>Chromobacterium</taxon>
    </lineage>
</organism>
<evidence type="ECO:0008006" key="3">
    <source>
        <dbReference type="Google" id="ProtNLM"/>
    </source>
</evidence>
<dbReference type="RefSeq" id="WP_081556832.1">
    <property type="nucleotide sequence ID" value="NZ_MUKV01000043.1"/>
</dbReference>
<evidence type="ECO:0000313" key="2">
    <source>
        <dbReference type="Proteomes" id="UP000192721"/>
    </source>
</evidence>
<accession>A0A1W0CDK4</accession>
<proteinExistence type="predicted"/>
<evidence type="ECO:0000313" key="1">
    <source>
        <dbReference type="EMBL" id="OQS32805.1"/>
    </source>
</evidence>
<protein>
    <recommendedName>
        <fullName evidence="3">Bacterial toxin YdaT domain-containing protein</fullName>
    </recommendedName>
</protein>
<dbReference type="Proteomes" id="UP000192721">
    <property type="component" value="Unassembled WGS sequence"/>
</dbReference>
<dbReference type="Gene3D" id="1.10.3600.10">
    <property type="entry name" value="Putative bacterial toxin ydaT"/>
    <property type="match status" value="1"/>
</dbReference>
<dbReference type="AlphaFoldDB" id="A0A1W0CDK4"/>
<dbReference type="EMBL" id="MUKV01000043">
    <property type="protein sequence ID" value="OQS32805.1"/>
    <property type="molecule type" value="Genomic_DNA"/>
</dbReference>
<gene>
    <name evidence="1" type="ORF">B0T45_21115</name>
</gene>